<evidence type="ECO:0000313" key="2">
    <source>
        <dbReference type="EMBL" id="TFU26203.1"/>
    </source>
</evidence>
<dbReference type="EMBL" id="SJZF01000011">
    <property type="protein sequence ID" value="TFU26203.1"/>
    <property type="molecule type" value="Genomic_DNA"/>
</dbReference>
<protein>
    <submittedName>
        <fullName evidence="2">Uncharacterized protein</fullName>
    </submittedName>
</protein>
<proteinExistence type="predicted"/>
<comment type="caution">
    <text evidence="2">The sequence shown here is derived from an EMBL/GenBank/DDBJ whole genome shotgun (WGS) entry which is preliminary data.</text>
</comment>
<dbReference type="Proteomes" id="UP000297668">
    <property type="component" value="Unassembled WGS sequence"/>
</dbReference>
<accession>A0A4Y9FCH9</accession>
<name>A0A4Y9FCH9_9DEIN</name>
<feature type="signal peptide" evidence="1">
    <location>
        <begin position="1"/>
        <end position="18"/>
    </location>
</feature>
<sequence length="179" mass="19366">MVKRLFGTLVLSSLPALAHQPFWNPGSPSPEAAYPVARPEVAQALLGRLGPGEWAFFRLEVPEGFPLRASLFVGGGCPEDFRPVLWLLGQGLGGEAPLPLPPGWGGLRREAVAWTPYRDHGLRARRGPRLEVELRGGTYLLAVEAGMGEGYYLLSLDGREVPGGSLEGLAAIPRFNRCR</sequence>
<reference evidence="2 3" key="1">
    <citation type="submission" date="2019-03" db="EMBL/GenBank/DDBJ databases">
        <title>Thermus tengchongensis species for the arsenic transformation mechanism.</title>
        <authorList>
            <person name="Yuan G.C."/>
        </authorList>
    </citation>
    <scope>NUCLEOTIDE SEQUENCE [LARGE SCALE GENOMIC DNA]</scope>
    <source>
        <strain evidence="2 3">15W</strain>
    </source>
</reference>
<evidence type="ECO:0000313" key="3">
    <source>
        <dbReference type="Proteomes" id="UP000297668"/>
    </source>
</evidence>
<dbReference type="AlphaFoldDB" id="A0A4Y9FCH9"/>
<organism evidence="2 3">
    <name type="scientific">Thermus tengchongensis</name>
    <dbReference type="NCBI Taxonomy" id="1214928"/>
    <lineage>
        <taxon>Bacteria</taxon>
        <taxon>Thermotogati</taxon>
        <taxon>Deinococcota</taxon>
        <taxon>Deinococci</taxon>
        <taxon>Thermales</taxon>
        <taxon>Thermaceae</taxon>
        <taxon>Thermus</taxon>
    </lineage>
</organism>
<dbReference type="RefSeq" id="WP_135260316.1">
    <property type="nucleotide sequence ID" value="NZ_SJZF01000011.1"/>
</dbReference>
<evidence type="ECO:0000256" key="1">
    <source>
        <dbReference type="SAM" id="SignalP"/>
    </source>
</evidence>
<gene>
    <name evidence="2" type="ORF">E0687_07375</name>
</gene>
<feature type="chain" id="PRO_5021417397" evidence="1">
    <location>
        <begin position="19"/>
        <end position="179"/>
    </location>
</feature>
<keyword evidence="1" id="KW-0732">Signal</keyword>